<evidence type="ECO:0000313" key="2">
    <source>
        <dbReference type="Proteomes" id="UP000050863"/>
    </source>
</evidence>
<evidence type="ECO:0000313" key="1">
    <source>
        <dbReference type="EMBL" id="KRR06368.1"/>
    </source>
</evidence>
<gene>
    <name evidence="1" type="ORF">CQ12_33350</name>
</gene>
<dbReference type="AlphaFoldDB" id="A0A0R3LME5"/>
<dbReference type="Proteomes" id="UP000050863">
    <property type="component" value="Unassembled WGS sequence"/>
</dbReference>
<reference evidence="1 2" key="1">
    <citation type="submission" date="2014-03" db="EMBL/GenBank/DDBJ databases">
        <title>Bradyrhizobium valentinum sp. nov., isolated from effective nodules of Lupinus mariae-josephae, a lupine endemic of basic-lime soils in Eastern Spain.</title>
        <authorList>
            <person name="Duran D."/>
            <person name="Rey L."/>
            <person name="Navarro A."/>
            <person name="Busquets A."/>
            <person name="Imperial J."/>
            <person name="Ruiz-Argueso T."/>
        </authorList>
    </citation>
    <scope>NUCLEOTIDE SEQUENCE [LARGE SCALE GENOMIC DNA]</scope>
    <source>
        <strain evidence="1 2">PAC68</strain>
    </source>
</reference>
<name>A0A0R3LME5_9BRAD</name>
<proteinExistence type="predicted"/>
<organism evidence="1 2">
    <name type="scientific">Bradyrhizobium jicamae</name>
    <dbReference type="NCBI Taxonomy" id="280332"/>
    <lineage>
        <taxon>Bacteria</taxon>
        <taxon>Pseudomonadati</taxon>
        <taxon>Pseudomonadota</taxon>
        <taxon>Alphaproteobacteria</taxon>
        <taxon>Hyphomicrobiales</taxon>
        <taxon>Nitrobacteraceae</taxon>
        <taxon>Bradyrhizobium</taxon>
    </lineage>
</organism>
<dbReference type="EMBL" id="LLXZ01000115">
    <property type="protein sequence ID" value="KRR06368.1"/>
    <property type="molecule type" value="Genomic_DNA"/>
</dbReference>
<dbReference type="OrthoDB" id="8242286at2"/>
<comment type="caution">
    <text evidence="1">The sequence shown here is derived from an EMBL/GenBank/DDBJ whole genome shotgun (WGS) entry which is preliminary data.</text>
</comment>
<keyword evidence="2" id="KW-1185">Reference proteome</keyword>
<protein>
    <submittedName>
        <fullName evidence="1">Uncharacterized protein</fullName>
    </submittedName>
</protein>
<accession>A0A0R3LME5</accession>
<sequence length="72" mass="8054">MLANLVADAFQIAWDYLEATDELGSPDIAANHLLDTMEAMIKCGERRRLMLANHAISAYQRFRAEQLTSLAS</sequence>